<protein>
    <submittedName>
        <fullName evidence="1">Uncharacterized protein</fullName>
    </submittedName>
</protein>
<gene>
    <name evidence="1" type="ORF">RhiirA1_530698</name>
</gene>
<comment type="caution">
    <text evidence="1">The sequence shown here is derived from an EMBL/GenBank/DDBJ whole genome shotgun (WGS) entry which is preliminary data.</text>
</comment>
<proteinExistence type="predicted"/>
<dbReference type="AlphaFoldDB" id="A0A2N0SC05"/>
<dbReference type="VEuPathDB" id="FungiDB:RhiirA1_530698"/>
<organism evidence="1 2">
    <name type="scientific">Rhizophagus irregularis</name>
    <dbReference type="NCBI Taxonomy" id="588596"/>
    <lineage>
        <taxon>Eukaryota</taxon>
        <taxon>Fungi</taxon>
        <taxon>Fungi incertae sedis</taxon>
        <taxon>Mucoromycota</taxon>
        <taxon>Glomeromycotina</taxon>
        <taxon>Glomeromycetes</taxon>
        <taxon>Glomerales</taxon>
        <taxon>Glomeraceae</taxon>
        <taxon>Rhizophagus</taxon>
    </lineage>
</organism>
<dbReference type="Proteomes" id="UP000232688">
    <property type="component" value="Unassembled WGS sequence"/>
</dbReference>
<dbReference type="EMBL" id="LLXH01000100">
    <property type="protein sequence ID" value="PKC73072.1"/>
    <property type="molecule type" value="Genomic_DNA"/>
</dbReference>
<reference evidence="1 2" key="2">
    <citation type="submission" date="2017-10" db="EMBL/GenBank/DDBJ databases">
        <title>Genome analyses suggest a sexual origin of heterokaryosis in a supposedly ancient asexual fungus.</title>
        <authorList>
            <person name="Corradi N."/>
            <person name="Sedzielewska K."/>
            <person name="Noel J."/>
            <person name="Charron P."/>
            <person name="Farinelli L."/>
            <person name="Marton T."/>
            <person name="Kruger M."/>
            <person name="Pelin A."/>
            <person name="Brachmann A."/>
            <person name="Corradi N."/>
        </authorList>
    </citation>
    <scope>NUCLEOTIDE SEQUENCE [LARGE SCALE GENOMIC DNA]</scope>
    <source>
        <strain evidence="1 2">A1</strain>
    </source>
</reference>
<accession>A0A2N0SC05</accession>
<evidence type="ECO:0000313" key="2">
    <source>
        <dbReference type="Proteomes" id="UP000232688"/>
    </source>
</evidence>
<reference evidence="1 2" key="1">
    <citation type="submission" date="2017-10" db="EMBL/GenBank/DDBJ databases">
        <title>Extensive intraspecific genome diversity in a model arbuscular mycorrhizal fungus.</title>
        <authorList>
            <person name="Chen E.C.H."/>
            <person name="Morin E."/>
            <person name="Baudet D."/>
            <person name="Noel J."/>
            <person name="Ndikumana S."/>
            <person name="Charron P."/>
            <person name="St-Onge C."/>
            <person name="Giorgi J."/>
            <person name="Grigoriev I.V."/>
            <person name="Roux C."/>
            <person name="Martin F.M."/>
            <person name="Corradi N."/>
        </authorList>
    </citation>
    <scope>NUCLEOTIDE SEQUENCE [LARGE SCALE GENOMIC DNA]</scope>
    <source>
        <strain evidence="1 2">A1</strain>
    </source>
</reference>
<name>A0A2N0SC05_9GLOM</name>
<sequence>MESLYGELKVEIFRYVFTPMSLVLLNRNWYSMSQDPHARAEWIIYKNATNDSAHPPSEDEQFEDALASPKLLAISIVPKSKEELEDYNKLNNGFSTRINEING</sequence>
<evidence type="ECO:0000313" key="1">
    <source>
        <dbReference type="EMBL" id="PKC73072.1"/>
    </source>
</evidence>
<dbReference type="VEuPathDB" id="FungiDB:RhiirFUN_016447"/>
<dbReference type="VEuPathDB" id="FungiDB:FUN_012029"/>